<dbReference type="GO" id="GO:0004040">
    <property type="term" value="F:amidase activity"/>
    <property type="evidence" value="ECO:0007669"/>
    <property type="project" value="InterPro"/>
</dbReference>
<dbReference type="InterPro" id="IPR002901">
    <property type="entry name" value="MGlyc_endo_b_GlcNAc-like_dom"/>
</dbReference>
<dbReference type="EMBL" id="VWPL01000008">
    <property type="protein sequence ID" value="KAA5602295.1"/>
    <property type="molecule type" value="Genomic_DNA"/>
</dbReference>
<dbReference type="Proteomes" id="UP000323886">
    <property type="component" value="Unassembled WGS sequence"/>
</dbReference>
<feature type="signal peptide" evidence="1">
    <location>
        <begin position="1"/>
        <end position="28"/>
    </location>
</feature>
<dbReference type="OrthoDB" id="514320at2"/>
<keyword evidence="4" id="KW-1185">Reference proteome</keyword>
<evidence type="ECO:0000259" key="2">
    <source>
        <dbReference type="Pfam" id="PF01832"/>
    </source>
</evidence>
<feature type="domain" description="Mannosyl-glycoprotein endo-beta-N-acetylglucosamidase-like" evidence="2">
    <location>
        <begin position="71"/>
        <end position="155"/>
    </location>
</feature>
<sequence>MIRFHPIATTLVASVLGVLTLGDVPAHAATLPPIKAASGNQVPACVTPTRLTSFLKSRHRDIDPRLETVAAHYEQHGRALGVRWDYAFFQMIVETNWLRFHQASGRPGLVSPDQNNFAGIGATGRGHSGEAFNDVSTGVLAHLQHISMYAGETVDNPVAVRTRLVQGWGEIPGWAHRLNRPVTYTDLTRKWSPHDRGYSDDIAAVADQFFANFCEVRFAENEPAPSRLSPDPTPTGSTRTSLFRKLMF</sequence>
<protein>
    <submittedName>
        <fullName evidence="3">N-acetylmuramoyl-L-alanine amidase</fullName>
    </submittedName>
</protein>
<evidence type="ECO:0000256" key="1">
    <source>
        <dbReference type="SAM" id="SignalP"/>
    </source>
</evidence>
<evidence type="ECO:0000313" key="4">
    <source>
        <dbReference type="Proteomes" id="UP000323886"/>
    </source>
</evidence>
<dbReference type="RefSeq" id="WP_150096891.1">
    <property type="nucleotide sequence ID" value="NZ_VWPL01000008.1"/>
</dbReference>
<gene>
    <name evidence="3" type="ORF">F1193_06655</name>
</gene>
<comment type="caution">
    <text evidence="3">The sequence shown here is derived from an EMBL/GenBank/DDBJ whole genome shotgun (WGS) entry which is preliminary data.</text>
</comment>
<feature type="chain" id="PRO_5024458068" evidence="1">
    <location>
        <begin position="29"/>
        <end position="248"/>
    </location>
</feature>
<keyword evidence="1" id="KW-0732">Signal</keyword>
<name>A0A5M6I3C2_9HYPH</name>
<evidence type="ECO:0000313" key="3">
    <source>
        <dbReference type="EMBL" id="KAA5602295.1"/>
    </source>
</evidence>
<organism evidence="3 4">
    <name type="scientific">Blastochloris sulfoviridis</name>
    <dbReference type="NCBI Taxonomy" id="50712"/>
    <lineage>
        <taxon>Bacteria</taxon>
        <taxon>Pseudomonadati</taxon>
        <taxon>Pseudomonadota</taxon>
        <taxon>Alphaproteobacteria</taxon>
        <taxon>Hyphomicrobiales</taxon>
        <taxon>Blastochloridaceae</taxon>
        <taxon>Blastochloris</taxon>
    </lineage>
</organism>
<dbReference type="AlphaFoldDB" id="A0A5M6I3C2"/>
<dbReference type="Pfam" id="PF01832">
    <property type="entry name" value="Glucosaminidase"/>
    <property type="match status" value="1"/>
</dbReference>
<accession>A0A5M6I3C2</accession>
<proteinExistence type="predicted"/>
<reference evidence="3 4" key="1">
    <citation type="submission" date="2019-09" db="EMBL/GenBank/DDBJ databases">
        <title>Draft Whole-Genome sequence of Blastochloris sulfoviridis DSM 729.</title>
        <authorList>
            <person name="Meyer T.E."/>
            <person name="Kyndt J.A."/>
        </authorList>
    </citation>
    <scope>NUCLEOTIDE SEQUENCE [LARGE SCALE GENOMIC DNA]</scope>
    <source>
        <strain evidence="3 4">DSM 729</strain>
    </source>
</reference>